<dbReference type="GO" id="GO:0030170">
    <property type="term" value="F:pyridoxal phosphate binding"/>
    <property type="evidence" value="ECO:0007669"/>
    <property type="project" value="InterPro"/>
</dbReference>
<dbReference type="InterPro" id="IPR001926">
    <property type="entry name" value="TrpB-like_PALP"/>
</dbReference>
<reference evidence="5 6" key="1">
    <citation type="submission" date="2019-03" db="EMBL/GenBank/DDBJ databases">
        <title>Deep-cultivation of Planctomycetes and their phenomic and genomic characterization uncovers novel biology.</title>
        <authorList>
            <person name="Wiegand S."/>
            <person name="Jogler M."/>
            <person name="Boedeker C."/>
            <person name="Pinto D."/>
            <person name="Vollmers J."/>
            <person name="Rivas-Marin E."/>
            <person name="Kohn T."/>
            <person name="Peeters S.H."/>
            <person name="Heuer A."/>
            <person name="Rast P."/>
            <person name="Oberbeckmann S."/>
            <person name="Bunk B."/>
            <person name="Jeske O."/>
            <person name="Meyerdierks A."/>
            <person name="Storesund J.E."/>
            <person name="Kallscheuer N."/>
            <person name="Luecker S."/>
            <person name="Lage O.M."/>
            <person name="Pohl T."/>
            <person name="Merkel B.J."/>
            <person name="Hornburger P."/>
            <person name="Mueller R.-W."/>
            <person name="Bruemmer F."/>
            <person name="Labrenz M."/>
            <person name="Spormann A.M."/>
            <person name="Op den Camp H."/>
            <person name="Overmann J."/>
            <person name="Amann R."/>
            <person name="Jetten M.S.M."/>
            <person name="Mascher T."/>
            <person name="Medema M.H."/>
            <person name="Devos D.P."/>
            <person name="Kaster A.-K."/>
            <person name="Ovreas L."/>
            <person name="Rohde M."/>
            <person name="Galperin M.Y."/>
            <person name="Jogler C."/>
        </authorList>
    </citation>
    <scope>NUCLEOTIDE SEQUENCE [LARGE SCALE GENOMIC DNA]</scope>
    <source>
        <strain evidence="5 6">V202</strain>
    </source>
</reference>
<dbReference type="Proteomes" id="UP000318384">
    <property type="component" value="Chromosome"/>
</dbReference>
<dbReference type="InterPro" id="IPR000634">
    <property type="entry name" value="Ser/Thr_deHydtase_PyrdxlP-BS"/>
</dbReference>
<evidence type="ECO:0000313" key="6">
    <source>
        <dbReference type="Proteomes" id="UP000318384"/>
    </source>
</evidence>
<dbReference type="AlphaFoldDB" id="A0A517WWT1"/>
<dbReference type="NCBIfam" id="NF006050">
    <property type="entry name" value="PRK08197.1"/>
    <property type="match status" value="1"/>
</dbReference>
<sequence length="409" mass="44378">MHDSFPETPTFVTHLECGMERDHYAADQLHGLSQAGKPLLVKYDLNQIALSVSQADLASRPANLWRYREFLPVRKSENIVSLGEIQTPLIPAPNLQGGKGSIWIKDEGRLPTGSFKARGLCMAVSMAKELGVTKVAMPTNGNAGSALAAYGTRAGMKSYIFCPEDTPEINVREIAAQGAQVWRVNGLINDCGKIVAQGKESVGWFDFSTLKEPYRIEGKKTMGLELADQMGWQVPDVIFYPTGGGTGLIGMWKAFNELKEIGWLTGKLPRMVAVQASGCAPMVKAYDEGKEHADLWENAHTVAAGIRVPVAVGDFLILRAVRESQGFATAVDDAQITAALDEVSRQEGFLMCPEGAATYAAYKQELISGRISPDESAVLFNCASGLKYELPPADQSIDITQPIDFSLFT</sequence>
<dbReference type="GO" id="GO:0004794">
    <property type="term" value="F:threonine deaminase activity"/>
    <property type="evidence" value="ECO:0007669"/>
    <property type="project" value="TreeGrafter"/>
</dbReference>
<dbReference type="PANTHER" id="PTHR48078">
    <property type="entry name" value="THREONINE DEHYDRATASE, MITOCHONDRIAL-RELATED"/>
    <property type="match status" value="1"/>
</dbReference>
<dbReference type="GO" id="GO:0006565">
    <property type="term" value="P:L-serine catabolic process"/>
    <property type="evidence" value="ECO:0007669"/>
    <property type="project" value="TreeGrafter"/>
</dbReference>
<evidence type="ECO:0000256" key="1">
    <source>
        <dbReference type="ARBA" id="ARBA00001933"/>
    </source>
</evidence>
<accession>A0A517WWT1</accession>
<dbReference type="CDD" id="cd01563">
    <property type="entry name" value="Thr-synth_1"/>
    <property type="match status" value="1"/>
</dbReference>
<dbReference type="GO" id="GO:0006567">
    <property type="term" value="P:L-threonine catabolic process"/>
    <property type="evidence" value="ECO:0007669"/>
    <property type="project" value="TreeGrafter"/>
</dbReference>
<dbReference type="Pfam" id="PF00291">
    <property type="entry name" value="PALP"/>
    <property type="match status" value="1"/>
</dbReference>
<dbReference type="OrthoDB" id="9778118at2"/>
<dbReference type="Gene3D" id="3.40.50.1100">
    <property type="match status" value="2"/>
</dbReference>
<name>A0A517WWT1_9PLAN</name>
<dbReference type="GO" id="GO:0009097">
    <property type="term" value="P:isoleucine biosynthetic process"/>
    <property type="evidence" value="ECO:0007669"/>
    <property type="project" value="TreeGrafter"/>
</dbReference>
<organism evidence="5 6">
    <name type="scientific">Gimesia aquarii</name>
    <dbReference type="NCBI Taxonomy" id="2527964"/>
    <lineage>
        <taxon>Bacteria</taxon>
        <taxon>Pseudomonadati</taxon>
        <taxon>Planctomycetota</taxon>
        <taxon>Planctomycetia</taxon>
        <taxon>Planctomycetales</taxon>
        <taxon>Planctomycetaceae</taxon>
        <taxon>Gimesia</taxon>
    </lineage>
</organism>
<dbReference type="InterPro" id="IPR050147">
    <property type="entry name" value="Ser/Thr_Dehydratase"/>
</dbReference>
<dbReference type="RefSeq" id="WP_145176405.1">
    <property type="nucleotide sequence ID" value="NZ_CP037422.1"/>
</dbReference>
<dbReference type="PROSITE" id="PS00165">
    <property type="entry name" value="DEHYDRATASE_SER_THR"/>
    <property type="match status" value="1"/>
</dbReference>
<dbReference type="EC" id="4.2.3.1" evidence="5"/>
<evidence type="ECO:0000259" key="4">
    <source>
        <dbReference type="Pfam" id="PF00291"/>
    </source>
</evidence>
<evidence type="ECO:0000256" key="2">
    <source>
        <dbReference type="ARBA" id="ARBA00022898"/>
    </source>
</evidence>
<dbReference type="FunFam" id="3.40.50.1100:FF:000055">
    <property type="entry name" value="Threonine synthase"/>
    <property type="match status" value="1"/>
</dbReference>
<evidence type="ECO:0000313" key="5">
    <source>
        <dbReference type="EMBL" id="QDU09726.1"/>
    </source>
</evidence>
<comment type="cofactor">
    <cofactor evidence="1">
        <name>pyridoxal 5'-phosphate</name>
        <dbReference type="ChEBI" id="CHEBI:597326"/>
    </cofactor>
</comment>
<proteinExistence type="predicted"/>
<dbReference type="EMBL" id="CP037422">
    <property type="protein sequence ID" value="QDU09726.1"/>
    <property type="molecule type" value="Genomic_DNA"/>
</dbReference>
<dbReference type="SUPFAM" id="SSF53686">
    <property type="entry name" value="Tryptophan synthase beta subunit-like PLP-dependent enzymes"/>
    <property type="match status" value="1"/>
</dbReference>
<feature type="domain" description="Tryptophan synthase beta chain-like PALP" evidence="4">
    <location>
        <begin position="80"/>
        <end position="382"/>
    </location>
</feature>
<evidence type="ECO:0000256" key="3">
    <source>
        <dbReference type="ARBA" id="ARBA00023239"/>
    </source>
</evidence>
<dbReference type="GO" id="GO:0004795">
    <property type="term" value="F:threonine synthase activity"/>
    <property type="evidence" value="ECO:0007669"/>
    <property type="project" value="UniProtKB-EC"/>
</dbReference>
<keyword evidence="3 5" id="KW-0456">Lyase</keyword>
<keyword evidence="2" id="KW-0663">Pyridoxal phosphate</keyword>
<dbReference type="InterPro" id="IPR036052">
    <property type="entry name" value="TrpB-like_PALP_sf"/>
</dbReference>
<keyword evidence="6" id="KW-1185">Reference proteome</keyword>
<protein>
    <submittedName>
        <fullName evidence="5">Threonine synthase</fullName>
        <ecNumber evidence="5">4.2.3.1</ecNumber>
    </submittedName>
</protein>
<dbReference type="GO" id="GO:0003941">
    <property type="term" value="F:L-serine ammonia-lyase activity"/>
    <property type="evidence" value="ECO:0007669"/>
    <property type="project" value="TreeGrafter"/>
</dbReference>
<dbReference type="PANTHER" id="PTHR48078:SF6">
    <property type="entry name" value="L-THREONINE DEHYDRATASE CATABOLIC TDCB"/>
    <property type="match status" value="1"/>
</dbReference>
<gene>
    <name evidence="5" type="primary">thrC_2</name>
    <name evidence="5" type="ORF">V202x_31180</name>
</gene>